<dbReference type="GO" id="GO:0050427">
    <property type="term" value="P:3'-phosphoadenosine 5'-phosphosulfate metabolic process"/>
    <property type="evidence" value="ECO:0007669"/>
    <property type="project" value="TreeGrafter"/>
</dbReference>
<dbReference type="PANTHER" id="PTHR43028">
    <property type="entry name" value="3'(2'),5'-BISPHOSPHATE NUCLEOTIDASE 1"/>
    <property type="match status" value="1"/>
</dbReference>
<evidence type="ECO:0000313" key="3">
    <source>
        <dbReference type="EMBL" id="BBM96668.1"/>
    </source>
</evidence>
<dbReference type="GO" id="GO:0000103">
    <property type="term" value="P:sulfate assimilation"/>
    <property type="evidence" value="ECO:0007669"/>
    <property type="project" value="TreeGrafter"/>
</dbReference>
<keyword evidence="1" id="KW-0479">Metal-binding</keyword>
<feature type="binding site" evidence="1">
    <location>
        <position position="111"/>
    </location>
    <ligand>
        <name>Mg(2+)</name>
        <dbReference type="ChEBI" id="CHEBI:18420"/>
        <label>1</label>
        <note>catalytic</note>
    </ligand>
</feature>
<evidence type="ECO:0000256" key="2">
    <source>
        <dbReference type="SAM" id="MobiDB-lite"/>
    </source>
</evidence>
<organism evidence="3">
    <name type="scientific">Streptomyces kitasatoensis</name>
    <dbReference type="NCBI Taxonomy" id="97405"/>
    <lineage>
        <taxon>Bacteria</taxon>
        <taxon>Bacillati</taxon>
        <taxon>Actinomycetota</taxon>
        <taxon>Actinomycetes</taxon>
        <taxon>Kitasatosporales</taxon>
        <taxon>Streptomycetaceae</taxon>
        <taxon>Streptomyces</taxon>
    </lineage>
</organism>
<feature type="binding site" evidence="1">
    <location>
        <position position="109"/>
    </location>
    <ligand>
        <name>Mg(2+)</name>
        <dbReference type="ChEBI" id="CHEBI:18420"/>
        <label>1</label>
        <note>catalytic</note>
    </ligand>
</feature>
<dbReference type="GO" id="GO:0008441">
    <property type="term" value="F:3'(2'),5'-bisphosphate nucleotidase activity"/>
    <property type="evidence" value="ECO:0007669"/>
    <property type="project" value="TreeGrafter"/>
</dbReference>
<dbReference type="Pfam" id="PF00459">
    <property type="entry name" value="Inositol_P"/>
    <property type="match status" value="1"/>
</dbReference>
<reference evidence="3" key="1">
    <citation type="submission" date="2019-08" db="EMBL/GenBank/DDBJ databases">
        <title>Gene cluster for leucomycin biosynthesis.</title>
        <authorList>
            <person name="Ikeda H."/>
        </authorList>
    </citation>
    <scope>NUCLEOTIDE SEQUENCE</scope>
    <source>
        <strain evidence="3">KA-6</strain>
    </source>
</reference>
<feature type="region of interest" description="Disordered" evidence="2">
    <location>
        <begin position="1"/>
        <end position="22"/>
    </location>
</feature>
<protein>
    <submittedName>
        <fullName evidence="3">Inositol monophosphatase</fullName>
    </submittedName>
</protein>
<feature type="binding site" evidence="1">
    <location>
        <position position="221"/>
    </location>
    <ligand>
        <name>Mg(2+)</name>
        <dbReference type="ChEBI" id="CHEBI:18420"/>
        <label>1</label>
        <note>catalytic</note>
    </ligand>
</feature>
<feature type="binding site" evidence="1">
    <location>
        <position position="91"/>
    </location>
    <ligand>
        <name>Mg(2+)</name>
        <dbReference type="ChEBI" id="CHEBI:18420"/>
        <label>1</label>
        <note>catalytic</note>
    </ligand>
</feature>
<feature type="compositionally biased region" description="Basic and acidic residues" evidence="2">
    <location>
        <begin position="1"/>
        <end position="13"/>
    </location>
</feature>
<dbReference type="CDD" id="cd01638">
    <property type="entry name" value="CysQ"/>
    <property type="match status" value="1"/>
</dbReference>
<dbReference type="InterPro" id="IPR050725">
    <property type="entry name" value="CysQ/Inositol_MonoPase"/>
</dbReference>
<dbReference type="InterPro" id="IPR000760">
    <property type="entry name" value="Inositol_monophosphatase-like"/>
</dbReference>
<name>A0A5A4U6P6_9ACTN</name>
<evidence type="ECO:0000256" key="1">
    <source>
        <dbReference type="PIRSR" id="PIRSR600760-2"/>
    </source>
</evidence>
<dbReference type="AlphaFoldDB" id="A0A5A4U6P6"/>
<feature type="binding site" evidence="1">
    <location>
        <position position="112"/>
    </location>
    <ligand>
        <name>Mg(2+)</name>
        <dbReference type="ChEBI" id="CHEBI:18420"/>
        <label>1</label>
        <note>catalytic</note>
    </ligand>
</feature>
<dbReference type="Gene3D" id="3.30.540.10">
    <property type="entry name" value="Fructose-1,6-Bisphosphatase, subunit A, domain 1"/>
    <property type="match status" value="1"/>
</dbReference>
<accession>A0A5A4U6P6</accession>
<dbReference type="Gene3D" id="3.40.190.80">
    <property type="match status" value="1"/>
</dbReference>
<sequence length="286" mass="29269">MPGDFERPDRVPEDIDSLGSRVDVPEEWGTPADDHRLAAELAAGAGRLLLAVRAERALSGAALGAAGDAVAHQWLARALAAHRPGDALLSEEGAADPARLAASRVWIVDPLDGTREYAEGRADWAVHVCLAVDGVPVAAAVALPDREAVHGTGGPAPLAPAPEGPLRILVSRSRPPAAATAVAGRLGAELVPMGSAGAKAMAVLTGEAHAYVHAGGQYEWDSAAPAGAAAAAGLHVSRLDGSPLRYNRPDPYLPDLLVCRPELAGELLDALRTTAGGTGTGERDIR</sequence>
<proteinExistence type="predicted"/>
<dbReference type="EMBL" id="LC496468">
    <property type="protein sequence ID" value="BBM96668.1"/>
    <property type="molecule type" value="Genomic_DNA"/>
</dbReference>
<dbReference type="PANTHER" id="PTHR43028:SF5">
    <property type="entry name" value="3'(2'),5'-BISPHOSPHATE NUCLEOTIDASE 1"/>
    <property type="match status" value="1"/>
</dbReference>
<dbReference type="SUPFAM" id="SSF56655">
    <property type="entry name" value="Carbohydrate phosphatase"/>
    <property type="match status" value="1"/>
</dbReference>
<keyword evidence="1" id="KW-0460">Magnesium</keyword>
<dbReference type="GO" id="GO:0046872">
    <property type="term" value="F:metal ion binding"/>
    <property type="evidence" value="ECO:0007669"/>
    <property type="project" value="UniProtKB-KW"/>
</dbReference>
<dbReference type="PRINTS" id="PR00377">
    <property type="entry name" value="IMPHPHTASES"/>
</dbReference>
<comment type="cofactor">
    <cofactor evidence="1">
        <name>Mg(2+)</name>
        <dbReference type="ChEBI" id="CHEBI:18420"/>
    </cofactor>
</comment>